<evidence type="ECO:0000256" key="2">
    <source>
        <dbReference type="ARBA" id="ARBA00022553"/>
    </source>
</evidence>
<dbReference type="STRING" id="48709.A0A1D2N576"/>
<keyword evidence="3" id="KW-0677">Repeat</keyword>
<evidence type="ECO:0000313" key="10">
    <source>
        <dbReference type="Proteomes" id="UP000094527"/>
    </source>
</evidence>
<organism evidence="9 10">
    <name type="scientific">Orchesella cincta</name>
    <name type="common">Springtail</name>
    <name type="synonym">Podura cincta</name>
    <dbReference type="NCBI Taxonomy" id="48709"/>
    <lineage>
        <taxon>Eukaryota</taxon>
        <taxon>Metazoa</taxon>
        <taxon>Ecdysozoa</taxon>
        <taxon>Arthropoda</taxon>
        <taxon>Hexapoda</taxon>
        <taxon>Collembola</taxon>
        <taxon>Entomobryomorpha</taxon>
        <taxon>Entomobryoidea</taxon>
        <taxon>Orchesellidae</taxon>
        <taxon>Orchesellinae</taxon>
        <taxon>Orchesella</taxon>
    </lineage>
</organism>
<evidence type="ECO:0000313" key="9">
    <source>
        <dbReference type="EMBL" id="ODN00418.1"/>
    </source>
</evidence>
<dbReference type="OrthoDB" id="7788983at2759"/>
<evidence type="ECO:0000256" key="3">
    <source>
        <dbReference type="ARBA" id="ARBA00022737"/>
    </source>
</evidence>
<dbReference type="PANTHER" id="PTHR11269:SF16">
    <property type="entry name" value="PERIOD CIRCADIAN PROTEIN"/>
    <property type="match status" value="1"/>
</dbReference>
<feature type="region of interest" description="Disordered" evidence="7">
    <location>
        <begin position="252"/>
        <end position="286"/>
    </location>
</feature>
<keyword evidence="5" id="KW-0539">Nucleus</keyword>
<dbReference type="Proteomes" id="UP000094527">
    <property type="component" value="Unassembled WGS sequence"/>
</dbReference>
<evidence type="ECO:0000256" key="4">
    <source>
        <dbReference type="ARBA" id="ARBA00023108"/>
    </source>
</evidence>
<comment type="caution">
    <text evidence="9">The sequence shown here is derived from an EMBL/GenBank/DDBJ whole genome shotgun (WGS) entry which is preliminary data.</text>
</comment>
<dbReference type="GO" id="GO:0005634">
    <property type="term" value="C:nucleus"/>
    <property type="evidence" value="ECO:0007669"/>
    <property type="project" value="UniProtKB-SubCell"/>
</dbReference>
<evidence type="ECO:0000256" key="5">
    <source>
        <dbReference type="ARBA" id="ARBA00023242"/>
    </source>
</evidence>
<dbReference type="InterPro" id="IPR050760">
    <property type="entry name" value="Period_circadian_regulator"/>
</dbReference>
<keyword evidence="10" id="KW-1185">Reference proteome</keyword>
<dbReference type="GO" id="GO:0032922">
    <property type="term" value="P:circadian regulation of gene expression"/>
    <property type="evidence" value="ECO:0007669"/>
    <property type="project" value="TreeGrafter"/>
</dbReference>
<evidence type="ECO:0000256" key="7">
    <source>
        <dbReference type="SAM" id="MobiDB-lite"/>
    </source>
</evidence>
<dbReference type="GO" id="GO:0005737">
    <property type="term" value="C:cytoplasm"/>
    <property type="evidence" value="ECO:0007669"/>
    <property type="project" value="TreeGrafter"/>
</dbReference>
<dbReference type="PANTHER" id="PTHR11269">
    <property type="entry name" value="PERIOD CIRCADIAN PROTEIN"/>
    <property type="match status" value="1"/>
</dbReference>
<dbReference type="GO" id="GO:0000976">
    <property type="term" value="F:transcription cis-regulatory region binding"/>
    <property type="evidence" value="ECO:0007669"/>
    <property type="project" value="TreeGrafter"/>
</dbReference>
<accession>A0A1D2N576</accession>
<dbReference type="InterPro" id="IPR022728">
    <property type="entry name" value="Period_circadian-like_C"/>
</dbReference>
<feature type="domain" description="Period circadian-like C-terminal" evidence="8">
    <location>
        <begin position="111"/>
        <end position="243"/>
    </location>
</feature>
<feature type="compositionally biased region" description="Basic and acidic residues" evidence="7">
    <location>
        <begin position="130"/>
        <end position="140"/>
    </location>
</feature>
<proteinExistence type="predicted"/>
<feature type="non-terminal residue" evidence="9">
    <location>
        <position position="321"/>
    </location>
</feature>
<dbReference type="AlphaFoldDB" id="A0A1D2N576"/>
<evidence type="ECO:0000259" key="8">
    <source>
        <dbReference type="Pfam" id="PF12114"/>
    </source>
</evidence>
<reference evidence="9 10" key="1">
    <citation type="journal article" date="2016" name="Genome Biol. Evol.">
        <title>Gene Family Evolution Reflects Adaptation to Soil Environmental Stressors in the Genome of the Collembolan Orchesella cincta.</title>
        <authorList>
            <person name="Faddeeva-Vakhrusheva A."/>
            <person name="Derks M.F."/>
            <person name="Anvar S.Y."/>
            <person name="Agamennone V."/>
            <person name="Suring W."/>
            <person name="Smit S."/>
            <person name="van Straalen N.M."/>
            <person name="Roelofs D."/>
        </authorList>
    </citation>
    <scope>NUCLEOTIDE SEQUENCE [LARGE SCALE GENOMIC DNA]</scope>
    <source>
        <tissue evidence="9">Mixed pool</tissue>
    </source>
</reference>
<evidence type="ECO:0000256" key="6">
    <source>
        <dbReference type="ARBA" id="ARBA00040849"/>
    </source>
</evidence>
<name>A0A1D2N576_ORCCI</name>
<protein>
    <recommendedName>
        <fullName evidence="6">Period circadian protein</fullName>
    </recommendedName>
</protein>
<feature type="compositionally biased region" description="Polar residues" evidence="7">
    <location>
        <begin position="46"/>
        <end position="68"/>
    </location>
</feature>
<feature type="compositionally biased region" description="Low complexity" evidence="7">
    <location>
        <begin position="255"/>
        <end position="265"/>
    </location>
</feature>
<dbReference type="Pfam" id="PF12114">
    <property type="entry name" value="Period_C"/>
    <property type="match status" value="1"/>
</dbReference>
<gene>
    <name evidence="9" type="ORF">Ocin01_06241</name>
</gene>
<dbReference type="GO" id="GO:0000122">
    <property type="term" value="P:negative regulation of transcription by RNA polymerase II"/>
    <property type="evidence" value="ECO:0007669"/>
    <property type="project" value="TreeGrafter"/>
</dbReference>
<evidence type="ECO:0000256" key="1">
    <source>
        <dbReference type="ARBA" id="ARBA00004123"/>
    </source>
</evidence>
<dbReference type="EMBL" id="LJIJ01000207">
    <property type="protein sequence ID" value="ODN00418.1"/>
    <property type="molecule type" value="Genomic_DNA"/>
</dbReference>
<feature type="compositionally biased region" description="Polar residues" evidence="7">
    <location>
        <begin position="13"/>
        <end position="32"/>
    </location>
</feature>
<keyword evidence="2" id="KW-0597">Phosphoprotein</keyword>
<dbReference type="GO" id="GO:0001222">
    <property type="term" value="F:transcription corepressor binding"/>
    <property type="evidence" value="ECO:0007669"/>
    <property type="project" value="TreeGrafter"/>
</dbReference>
<feature type="region of interest" description="Disordered" evidence="7">
    <location>
        <begin position="1"/>
        <end position="155"/>
    </location>
</feature>
<sequence>MPAGFLSAMVHPDQSTINQMDQSKSGPTTSASHGEAIGTATLPKVSEQNKSKSSSPQIPGTSKSSGNKSRMFVEGKPSKSGGPRNPGTSAGIHPSSSRKQHERIQNVSPEGSGADLVRSDESMNSSLNTKDSRDLDKEVDPPNSEADQDVPTWMSRRHEAEVVSGVNAATIAATSSRPRPVRNKQPPWLERVNVTSDLMYRYKLPAGDLSDVLQKDLEALKIFGKQSTMVNDQLGMLYNELNFEGNNGITLNLDEGSSSNSSSGEENSKESEPRKTKKPVQSHQYSKMVMLYEENAPFPPEITSTVQKSAAENIYHKADDC</sequence>
<keyword evidence="4" id="KW-0090">Biological rhythms</keyword>
<dbReference type="GO" id="GO:0043153">
    <property type="term" value="P:entrainment of circadian clock by photoperiod"/>
    <property type="evidence" value="ECO:0007669"/>
    <property type="project" value="TreeGrafter"/>
</dbReference>
<comment type="subcellular location">
    <subcellularLocation>
        <location evidence="1">Nucleus</location>
    </subcellularLocation>
</comment>